<comment type="caution">
    <text evidence="1">The sequence shown here is derived from an EMBL/GenBank/DDBJ whole genome shotgun (WGS) entry which is preliminary data.</text>
</comment>
<sequence length="49" mass="5101">MRGEQAHRGELVVGDTPVRLGETYDGECDEGVSSPTMVIASPTAIEAPA</sequence>
<protein>
    <submittedName>
        <fullName evidence="1">Uncharacterized protein</fullName>
    </submittedName>
</protein>
<name>A0ABW1KIJ6_9ACTN</name>
<reference evidence="2" key="1">
    <citation type="journal article" date="2019" name="Int. J. Syst. Evol. Microbiol.">
        <title>The Global Catalogue of Microorganisms (GCM) 10K type strain sequencing project: providing services to taxonomists for standard genome sequencing and annotation.</title>
        <authorList>
            <consortium name="The Broad Institute Genomics Platform"/>
            <consortium name="The Broad Institute Genome Sequencing Center for Infectious Disease"/>
            <person name="Wu L."/>
            <person name="Ma J."/>
        </authorList>
    </citation>
    <scope>NUCLEOTIDE SEQUENCE [LARGE SCALE GENOMIC DNA]</scope>
    <source>
        <strain evidence="2">ZS-35-S2</strain>
    </source>
</reference>
<accession>A0ABW1KIJ6</accession>
<dbReference type="EMBL" id="JBHSPR010000047">
    <property type="protein sequence ID" value="MFC6021584.1"/>
    <property type="molecule type" value="Genomic_DNA"/>
</dbReference>
<evidence type="ECO:0000313" key="2">
    <source>
        <dbReference type="Proteomes" id="UP001596203"/>
    </source>
</evidence>
<proteinExistence type="predicted"/>
<gene>
    <name evidence="1" type="ORF">ACFP2T_36125</name>
</gene>
<evidence type="ECO:0000313" key="1">
    <source>
        <dbReference type="EMBL" id="MFC6021584.1"/>
    </source>
</evidence>
<keyword evidence="2" id="KW-1185">Reference proteome</keyword>
<dbReference type="RefSeq" id="WP_377429965.1">
    <property type="nucleotide sequence ID" value="NZ_JBHSPR010000047.1"/>
</dbReference>
<organism evidence="1 2">
    <name type="scientific">Plantactinospora solaniradicis</name>
    <dbReference type="NCBI Taxonomy" id="1723736"/>
    <lineage>
        <taxon>Bacteria</taxon>
        <taxon>Bacillati</taxon>
        <taxon>Actinomycetota</taxon>
        <taxon>Actinomycetes</taxon>
        <taxon>Micromonosporales</taxon>
        <taxon>Micromonosporaceae</taxon>
        <taxon>Plantactinospora</taxon>
    </lineage>
</organism>
<dbReference type="Proteomes" id="UP001596203">
    <property type="component" value="Unassembled WGS sequence"/>
</dbReference>